<keyword evidence="2" id="KW-0472">Membrane</keyword>
<accession>A0ABR0I9Y5</accession>
<name>A0ABR0I9Y5_9PEZI</name>
<evidence type="ECO:0000313" key="3">
    <source>
        <dbReference type="EMBL" id="KAK4676686.1"/>
    </source>
</evidence>
<proteinExistence type="predicted"/>
<evidence type="ECO:0000256" key="1">
    <source>
        <dbReference type="SAM" id="MobiDB-lite"/>
    </source>
</evidence>
<comment type="caution">
    <text evidence="3">The sequence shown here is derived from an EMBL/GenBank/DDBJ whole genome shotgun (WGS) entry which is preliminary data.</text>
</comment>
<dbReference type="RefSeq" id="XP_062800156.1">
    <property type="nucleotide sequence ID" value="XM_062940538.1"/>
</dbReference>
<keyword evidence="2" id="KW-0812">Transmembrane</keyword>
<protein>
    <submittedName>
        <fullName evidence="3">Uncharacterized protein</fullName>
    </submittedName>
</protein>
<evidence type="ECO:0000256" key="2">
    <source>
        <dbReference type="SAM" id="Phobius"/>
    </source>
</evidence>
<dbReference type="GeneID" id="87961152"/>
<feature type="region of interest" description="Disordered" evidence="1">
    <location>
        <begin position="86"/>
        <end position="110"/>
    </location>
</feature>
<keyword evidence="4" id="KW-1185">Reference proteome</keyword>
<reference evidence="3 4" key="1">
    <citation type="journal article" date="2023" name="bioRxiv">
        <title>High-quality genome assemblies of four members of thePodospora anserinaspecies complex.</title>
        <authorList>
            <person name="Ament-Velasquez S.L."/>
            <person name="Vogan A.A."/>
            <person name="Wallerman O."/>
            <person name="Hartmann F."/>
            <person name="Gautier V."/>
            <person name="Silar P."/>
            <person name="Giraud T."/>
            <person name="Johannesson H."/>
        </authorList>
    </citation>
    <scope>NUCLEOTIDE SEQUENCE [LARGE SCALE GENOMIC DNA]</scope>
    <source>
        <strain evidence="3 4">CBS 124.78</strain>
    </source>
</reference>
<evidence type="ECO:0000313" key="4">
    <source>
        <dbReference type="Proteomes" id="UP001323617"/>
    </source>
</evidence>
<keyword evidence="2" id="KW-1133">Transmembrane helix</keyword>
<feature type="non-terminal residue" evidence="3">
    <location>
        <position position="1"/>
    </location>
</feature>
<gene>
    <name evidence="3" type="ORF">QC764_0063000</name>
</gene>
<dbReference type="EMBL" id="JAFFHC010000004">
    <property type="protein sequence ID" value="KAK4676686.1"/>
    <property type="molecule type" value="Genomic_DNA"/>
</dbReference>
<dbReference type="Proteomes" id="UP001323617">
    <property type="component" value="Unassembled WGS sequence"/>
</dbReference>
<organism evidence="3 4">
    <name type="scientific">Podospora pseudoanserina</name>
    <dbReference type="NCBI Taxonomy" id="2609844"/>
    <lineage>
        <taxon>Eukaryota</taxon>
        <taxon>Fungi</taxon>
        <taxon>Dikarya</taxon>
        <taxon>Ascomycota</taxon>
        <taxon>Pezizomycotina</taxon>
        <taxon>Sordariomycetes</taxon>
        <taxon>Sordariomycetidae</taxon>
        <taxon>Sordariales</taxon>
        <taxon>Podosporaceae</taxon>
        <taxon>Podospora</taxon>
    </lineage>
</organism>
<sequence length="393" mass="44765">SLHKPPSTRSSKSNLPLPSVFVERITICTRKRGMYAMAFLGFFSLLAAPYIASTVVSAVQTCISTRQLDPSTSSTSTLFITNITVPGNMEQDNPKNLPRDPNRKPPNGFSNIFSEQGSYEWLRSTSWHYGRVEEGGEVFIRNPTPPRHLPHNLLLQPRTHQSCQIAPRREAYNINQYTHSYKPLDLRPGKNSLYSGTNQQAIFTTTLSQHSTRAREIGAVFRGVEIRTKAIITEIHELTRTILALPHNLRFIREVPNAKEQIITRCSTVYLYSRHGLNNLRPASVITERLCTWEWDLVGLTEKHTTNYWGDQARLNDQEVARYRQLSKDTLSWIGWDLWAKCDRQCKFDEICAIPTRPVVCAPGLPQGGIYSAHPPKLSEDEMLDFWSPKCIN</sequence>
<feature type="transmembrane region" description="Helical" evidence="2">
    <location>
        <begin position="34"/>
        <end position="52"/>
    </location>
</feature>